<dbReference type="GO" id="GO:0000976">
    <property type="term" value="F:transcription cis-regulatory region binding"/>
    <property type="evidence" value="ECO:0007669"/>
    <property type="project" value="TreeGrafter"/>
</dbReference>
<dbReference type="Proteomes" id="UP000593890">
    <property type="component" value="Chromosome"/>
</dbReference>
<dbReference type="PANTHER" id="PTHR30055:SF234">
    <property type="entry name" value="HTH-TYPE TRANSCRIPTIONAL REGULATOR BETI"/>
    <property type="match status" value="1"/>
</dbReference>
<dbReference type="PROSITE" id="PS50977">
    <property type="entry name" value="HTH_TETR_2"/>
    <property type="match status" value="1"/>
</dbReference>
<dbReference type="RefSeq" id="WP_215533588.1">
    <property type="nucleotide sequence ID" value="NZ_AP023321.1"/>
</dbReference>
<dbReference type="PANTHER" id="PTHR30055">
    <property type="entry name" value="HTH-TYPE TRANSCRIPTIONAL REGULATOR RUTR"/>
    <property type="match status" value="1"/>
</dbReference>
<dbReference type="InterPro" id="IPR001647">
    <property type="entry name" value="HTH_TetR"/>
</dbReference>
<organism evidence="6 7">
    <name type="scientific">Solibaculum mannosilyticum</name>
    <dbReference type="NCBI Taxonomy" id="2780922"/>
    <lineage>
        <taxon>Bacteria</taxon>
        <taxon>Bacillati</taxon>
        <taxon>Bacillota</taxon>
        <taxon>Clostridia</taxon>
        <taxon>Eubacteriales</taxon>
        <taxon>Oscillospiraceae</taxon>
        <taxon>Solibaculum</taxon>
    </lineage>
</organism>
<reference evidence="7" key="1">
    <citation type="submission" date="2020-07" db="EMBL/GenBank/DDBJ databases">
        <title>Complete genome sequencing of Clostridia bacterium strain 12CBH8.</title>
        <authorList>
            <person name="Sakamoto M."/>
            <person name="Murakami T."/>
            <person name="Mori H."/>
        </authorList>
    </citation>
    <scope>NUCLEOTIDE SEQUENCE [LARGE SCALE GENOMIC DNA]</scope>
    <source>
        <strain evidence="7">12CBH8</strain>
    </source>
</reference>
<keyword evidence="1" id="KW-0805">Transcription regulation</keyword>
<evidence type="ECO:0000256" key="2">
    <source>
        <dbReference type="ARBA" id="ARBA00023125"/>
    </source>
</evidence>
<evidence type="ECO:0000313" key="6">
    <source>
        <dbReference type="EMBL" id="BCI60111.1"/>
    </source>
</evidence>
<evidence type="ECO:0000256" key="1">
    <source>
        <dbReference type="ARBA" id="ARBA00023015"/>
    </source>
</evidence>
<dbReference type="PROSITE" id="PS01081">
    <property type="entry name" value="HTH_TETR_1"/>
    <property type="match status" value="1"/>
</dbReference>
<dbReference type="AlphaFoldDB" id="A0A7I8D021"/>
<keyword evidence="2 4" id="KW-0238">DNA-binding</keyword>
<keyword evidence="7" id="KW-1185">Reference proteome</keyword>
<protein>
    <recommendedName>
        <fullName evidence="5">HTH tetR-type domain-containing protein</fullName>
    </recommendedName>
</protein>
<dbReference type="InterPro" id="IPR009057">
    <property type="entry name" value="Homeodomain-like_sf"/>
</dbReference>
<dbReference type="PRINTS" id="PR00455">
    <property type="entry name" value="HTHTETR"/>
</dbReference>
<sequence>MQKQKDEVRARIVDAATSEFTQYGYQKSSMRRIAQRAHITPGNIYAYFGGKQDLFDHIIGPTVQQLDDLIFSISKGKTISLPTIEQMTDAIAHIFLCNRTQFRILMQGSEGSPYEHIRSHVVDIAARRISDELMPYLSPGSDQSLLAETLAVSMVHGVFHILNRFEGDADTLHAVLRRFLILMLQDIDARM</sequence>
<dbReference type="InterPro" id="IPR023772">
    <property type="entry name" value="DNA-bd_HTH_TetR-type_CS"/>
</dbReference>
<dbReference type="GO" id="GO:0003700">
    <property type="term" value="F:DNA-binding transcription factor activity"/>
    <property type="evidence" value="ECO:0007669"/>
    <property type="project" value="TreeGrafter"/>
</dbReference>
<accession>A0A7I8D021</accession>
<name>A0A7I8D021_9FIRM</name>
<evidence type="ECO:0000259" key="5">
    <source>
        <dbReference type="PROSITE" id="PS50977"/>
    </source>
</evidence>
<feature type="DNA-binding region" description="H-T-H motif" evidence="4">
    <location>
        <begin position="29"/>
        <end position="48"/>
    </location>
</feature>
<dbReference type="SUPFAM" id="SSF46689">
    <property type="entry name" value="Homeodomain-like"/>
    <property type="match status" value="1"/>
</dbReference>
<dbReference type="InterPro" id="IPR050109">
    <property type="entry name" value="HTH-type_TetR-like_transc_reg"/>
</dbReference>
<proteinExistence type="predicted"/>
<dbReference type="KEGG" id="sman:C12CBH8_07500"/>
<evidence type="ECO:0000256" key="3">
    <source>
        <dbReference type="ARBA" id="ARBA00023163"/>
    </source>
</evidence>
<dbReference type="EMBL" id="AP023321">
    <property type="protein sequence ID" value="BCI60111.1"/>
    <property type="molecule type" value="Genomic_DNA"/>
</dbReference>
<keyword evidence="3" id="KW-0804">Transcription</keyword>
<dbReference type="Gene3D" id="1.10.357.10">
    <property type="entry name" value="Tetracycline Repressor, domain 2"/>
    <property type="match status" value="1"/>
</dbReference>
<dbReference type="Pfam" id="PF00440">
    <property type="entry name" value="TetR_N"/>
    <property type="match status" value="1"/>
</dbReference>
<feature type="domain" description="HTH tetR-type" evidence="5">
    <location>
        <begin position="6"/>
        <end position="66"/>
    </location>
</feature>
<evidence type="ECO:0000256" key="4">
    <source>
        <dbReference type="PROSITE-ProRule" id="PRU00335"/>
    </source>
</evidence>
<evidence type="ECO:0000313" key="7">
    <source>
        <dbReference type="Proteomes" id="UP000593890"/>
    </source>
</evidence>
<gene>
    <name evidence="6" type="ORF">C12CBH8_07500</name>
</gene>